<comment type="caution">
    <text evidence="1">The sequence shown here is derived from an EMBL/GenBank/DDBJ whole genome shotgun (WGS) entry which is preliminary data.</text>
</comment>
<reference evidence="1 2" key="1">
    <citation type="submission" date="2024-06" db="EMBL/GenBank/DDBJ databases">
        <title>The Natural Products Discovery Center: Release of the First 8490 Sequenced Strains for Exploring Actinobacteria Biosynthetic Diversity.</title>
        <authorList>
            <person name="Kalkreuter E."/>
            <person name="Kautsar S.A."/>
            <person name="Yang D."/>
            <person name="Bader C.D."/>
            <person name="Teijaro C.N."/>
            <person name="Fluegel L."/>
            <person name="Davis C.M."/>
            <person name="Simpson J.R."/>
            <person name="Lauterbach L."/>
            <person name="Steele A.D."/>
            <person name="Gui C."/>
            <person name="Meng S."/>
            <person name="Li G."/>
            <person name="Viehrig K."/>
            <person name="Ye F."/>
            <person name="Su P."/>
            <person name="Kiefer A.F."/>
            <person name="Nichols A."/>
            <person name="Cepeda A.J."/>
            <person name="Yan W."/>
            <person name="Fan B."/>
            <person name="Jiang Y."/>
            <person name="Adhikari A."/>
            <person name="Zheng C.-J."/>
            <person name="Schuster L."/>
            <person name="Cowan T.M."/>
            <person name="Smanski M.J."/>
            <person name="Chevrette M.G."/>
            <person name="De Carvalho L.P.S."/>
            <person name="Shen B."/>
        </authorList>
    </citation>
    <scope>NUCLEOTIDE SEQUENCE [LARGE SCALE GENOMIC DNA]</scope>
    <source>
        <strain evidence="1 2">NPDC000634</strain>
    </source>
</reference>
<name>A0ABV1WBK9_9ACTN</name>
<sequence>APFGPPLPAVPTRLALAVVELREADDAAAGELWSAGIDPAELATAEQRGYLLLERLLHRRWD</sequence>
<keyword evidence="2" id="KW-1185">Reference proteome</keyword>
<evidence type="ECO:0000313" key="2">
    <source>
        <dbReference type="Proteomes" id="UP001458415"/>
    </source>
</evidence>
<organism evidence="1 2">
    <name type="scientific">Streptomyces carpinensis</name>
    <dbReference type="NCBI Taxonomy" id="66369"/>
    <lineage>
        <taxon>Bacteria</taxon>
        <taxon>Bacillati</taxon>
        <taxon>Actinomycetota</taxon>
        <taxon>Actinomycetes</taxon>
        <taxon>Kitasatosporales</taxon>
        <taxon>Streptomycetaceae</taxon>
        <taxon>Streptomyces</taxon>
    </lineage>
</organism>
<dbReference type="Proteomes" id="UP001458415">
    <property type="component" value="Unassembled WGS sequence"/>
</dbReference>
<dbReference type="EMBL" id="JBEPCU010000800">
    <property type="protein sequence ID" value="MER6981580.1"/>
    <property type="molecule type" value="Genomic_DNA"/>
</dbReference>
<gene>
    <name evidence="1" type="ORF">ABT317_32575</name>
</gene>
<proteinExistence type="predicted"/>
<protein>
    <submittedName>
        <fullName evidence="1">Uncharacterized protein</fullName>
    </submittedName>
</protein>
<evidence type="ECO:0000313" key="1">
    <source>
        <dbReference type="EMBL" id="MER6981580.1"/>
    </source>
</evidence>
<accession>A0ABV1WBK9</accession>
<feature type="non-terminal residue" evidence="1">
    <location>
        <position position="1"/>
    </location>
</feature>